<dbReference type="Proteomes" id="UP001500483">
    <property type="component" value="Unassembled WGS sequence"/>
</dbReference>
<feature type="transmembrane region" description="Helical" evidence="9">
    <location>
        <begin position="415"/>
        <end position="436"/>
    </location>
</feature>
<proteinExistence type="inferred from homology"/>
<dbReference type="RefSeq" id="WP_309148796.1">
    <property type="nucleotide sequence ID" value="NZ_BAAAYK010000038.1"/>
</dbReference>
<evidence type="ECO:0000256" key="9">
    <source>
        <dbReference type="SAM" id="Phobius"/>
    </source>
</evidence>
<feature type="region of interest" description="Disordered" evidence="8">
    <location>
        <begin position="1"/>
        <end position="81"/>
    </location>
</feature>
<keyword evidence="4 9" id="KW-0812">Transmembrane</keyword>
<dbReference type="InterPro" id="IPR049829">
    <property type="entry name" value="MptA/B-like"/>
</dbReference>
<keyword evidence="6 9" id="KW-0472">Membrane</keyword>
<feature type="transmembrane region" description="Helical" evidence="9">
    <location>
        <begin position="374"/>
        <end position="395"/>
    </location>
</feature>
<feature type="compositionally biased region" description="Polar residues" evidence="8">
    <location>
        <begin position="1"/>
        <end position="10"/>
    </location>
</feature>
<reference evidence="11" key="1">
    <citation type="journal article" date="2019" name="Int. J. Syst. Evol. Microbiol.">
        <title>The Global Catalogue of Microorganisms (GCM) 10K type strain sequencing project: providing services to taxonomists for standard genome sequencing and annotation.</title>
        <authorList>
            <consortium name="The Broad Institute Genomics Platform"/>
            <consortium name="The Broad Institute Genome Sequencing Center for Infectious Disease"/>
            <person name="Wu L."/>
            <person name="Ma J."/>
        </authorList>
    </citation>
    <scope>NUCLEOTIDE SEQUENCE [LARGE SCALE GENOMIC DNA]</scope>
    <source>
        <strain evidence="11">JCM 9687</strain>
    </source>
</reference>
<feature type="transmembrane region" description="Helical" evidence="9">
    <location>
        <begin position="335"/>
        <end position="362"/>
    </location>
</feature>
<comment type="subcellular location">
    <subcellularLocation>
        <location evidence="1">Membrane</location>
        <topology evidence="1">Multi-pass membrane protein</topology>
    </subcellularLocation>
</comment>
<gene>
    <name evidence="10" type="primary">mptB_1</name>
    <name evidence="10" type="ORF">GCM10020366_22370</name>
</gene>
<feature type="transmembrane region" description="Helical" evidence="9">
    <location>
        <begin position="289"/>
        <end position="306"/>
    </location>
</feature>
<feature type="transmembrane region" description="Helical" evidence="9">
    <location>
        <begin position="255"/>
        <end position="277"/>
    </location>
</feature>
<feature type="transmembrane region" description="Helical" evidence="9">
    <location>
        <begin position="511"/>
        <end position="534"/>
    </location>
</feature>
<dbReference type="GO" id="GO:0016757">
    <property type="term" value="F:glycosyltransferase activity"/>
    <property type="evidence" value="ECO:0007669"/>
    <property type="project" value="UniProtKB-KW"/>
</dbReference>
<evidence type="ECO:0000256" key="5">
    <source>
        <dbReference type="ARBA" id="ARBA00022989"/>
    </source>
</evidence>
<feature type="transmembrane region" description="Helical" evidence="9">
    <location>
        <begin position="540"/>
        <end position="558"/>
    </location>
</feature>
<feature type="compositionally biased region" description="Low complexity" evidence="8">
    <location>
        <begin position="64"/>
        <end position="80"/>
    </location>
</feature>
<evidence type="ECO:0000256" key="8">
    <source>
        <dbReference type="SAM" id="MobiDB-lite"/>
    </source>
</evidence>
<organism evidence="10 11">
    <name type="scientific">Saccharopolyspora gregorii</name>
    <dbReference type="NCBI Taxonomy" id="33914"/>
    <lineage>
        <taxon>Bacteria</taxon>
        <taxon>Bacillati</taxon>
        <taxon>Actinomycetota</taxon>
        <taxon>Actinomycetes</taxon>
        <taxon>Pseudonocardiales</taxon>
        <taxon>Pseudonocardiaceae</taxon>
        <taxon>Saccharopolyspora</taxon>
    </lineage>
</organism>
<dbReference type="Pfam" id="PF26314">
    <property type="entry name" value="MptA_B_family"/>
    <property type="match status" value="1"/>
</dbReference>
<sequence>MGAGETNQQDEAGPGESATSGTPADGTTPRGATRSRDAAATAPTGAEQDGCGTTRVADAPPSSDTAYAGDAPAAQPAPLDAPERRQLDLVRRFGTTGSLVLAFGAIGAGAAPVDNPLIGVRLLGLPARIPTVAMACAWLGMLMVVTAWLWLGKLSWPGRDRMVSRTQMDRTIVMWGLPLAVAPPLFSTDMYTYLAQNAVAAQGINPYTLGPGTALGVDHPLVANVPNIWRDTPSPYGPLFLLFGQHLGRVIGDDVVFGVLLWRVVMIIGLMLAIWAIPRLAARCGVHPVAALWLSAANPITLFHVVSGAHNEALLVGIMLAAIELGLRWRGPLGVVVAGVLLSIGGAIKPPGFVALGFFGIYVARRRGGRMRDLVGVAAVLAVLMLGTMTIITVASGWGLGWIETYDVPNRIKTWLAPMTAFGMTGGGVGMLLGLGNHTNSMLVITKIFGYAITGLVCVRLLWLSFKGRIEPLAALGITLGTLAVFGPVLHPWYLLWMVVPLSLATNDHRFRIGAATICSIVALVVPPTGAAYILRAYQVPFAVIASILAFGILLWLVRGKVPPLLPTRADERPVTS</sequence>
<feature type="transmembrane region" description="Helical" evidence="9">
    <location>
        <begin position="448"/>
        <end position="466"/>
    </location>
</feature>
<comment type="caution">
    <text evidence="10">The sequence shown here is derived from an EMBL/GenBank/DDBJ whole genome shotgun (WGS) entry which is preliminary data.</text>
</comment>
<dbReference type="NCBIfam" id="NF038066">
    <property type="entry name" value="MptB"/>
    <property type="match status" value="1"/>
</dbReference>
<name>A0ABP6RQB1_9PSEU</name>
<keyword evidence="3" id="KW-0808">Transferase</keyword>
<evidence type="ECO:0000313" key="10">
    <source>
        <dbReference type="EMBL" id="GAA3356826.1"/>
    </source>
</evidence>
<feature type="transmembrane region" description="Helical" evidence="9">
    <location>
        <begin position="472"/>
        <end position="499"/>
    </location>
</feature>
<keyword evidence="11" id="KW-1185">Reference proteome</keyword>
<evidence type="ECO:0000256" key="4">
    <source>
        <dbReference type="ARBA" id="ARBA00022692"/>
    </source>
</evidence>
<protein>
    <submittedName>
        <fullName evidence="10">Polyprenol phosphomannose-dependent alpha 1,6 mannosyltransferase MptB</fullName>
    </submittedName>
</protein>
<evidence type="ECO:0000256" key="6">
    <source>
        <dbReference type="ARBA" id="ARBA00023136"/>
    </source>
</evidence>
<keyword evidence="5 9" id="KW-1133">Transmembrane helix</keyword>
<evidence type="ECO:0000256" key="3">
    <source>
        <dbReference type="ARBA" id="ARBA00022679"/>
    </source>
</evidence>
<evidence type="ECO:0000256" key="7">
    <source>
        <dbReference type="ARBA" id="ARBA00043987"/>
    </source>
</evidence>
<evidence type="ECO:0000256" key="2">
    <source>
        <dbReference type="ARBA" id="ARBA00022676"/>
    </source>
</evidence>
<evidence type="ECO:0000256" key="1">
    <source>
        <dbReference type="ARBA" id="ARBA00004141"/>
    </source>
</evidence>
<feature type="transmembrane region" description="Helical" evidence="9">
    <location>
        <begin position="131"/>
        <end position="151"/>
    </location>
</feature>
<evidence type="ECO:0000313" key="11">
    <source>
        <dbReference type="Proteomes" id="UP001500483"/>
    </source>
</evidence>
<feature type="transmembrane region" description="Helical" evidence="9">
    <location>
        <begin position="93"/>
        <end position="111"/>
    </location>
</feature>
<accession>A0ABP6RQB1</accession>
<comment type="similarity">
    <text evidence="7">Belongs to the MptA/B family.</text>
</comment>
<dbReference type="EMBL" id="BAAAYK010000038">
    <property type="protein sequence ID" value="GAA3356826.1"/>
    <property type="molecule type" value="Genomic_DNA"/>
</dbReference>
<keyword evidence="2 10" id="KW-0328">Glycosyltransferase</keyword>